<keyword evidence="5" id="KW-0808">Transferase</keyword>
<dbReference type="InterPro" id="IPR003661">
    <property type="entry name" value="HisK_dim/P_dom"/>
</dbReference>
<dbReference type="PRINTS" id="PR00344">
    <property type="entry name" value="BCTRLSENSOR"/>
</dbReference>
<dbReference type="Proteomes" id="UP000214603">
    <property type="component" value="Unassembled WGS sequence"/>
</dbReference>
<reference evidence="14" key="1">
    <citation type="submission" date="2017-06" db="EMBL/GenBank/DDBJ databases">
        <title>Herbaspirillum phytohormonus sp. nov., isolated from the root nodule of Robinia pseudoacacia in lead-zinc mine.</title>
        <authorList>
            <person name="Fan M."/>
            <person name="Lin Y."/>
        </authorList>
    </citation>
    <scope>NUCLEOTIDE SEQUENCE [LARGE SCALE GENOMIC DNA]</scope>
    <source>
        <strain evidence="14">SC-089</strain>
    </source>
</reference>
<feature type="transmembrane region" description="Helical" evidence="11">
    <location>
        <begin position="12"/>
        <end position="30"/>
    </location>
</feature>
<evidence type="ECO:0000256" key="9">
    <source>
        <dbReference type="ARBA" id="ARBA00023136"/>
    </source>
</evidence>
<comment type="catalytic activity">
    <reaction evidence="1">
        <text>ATP + protein L-histidine = ADP + protein N-phospho-L-histidine.</text>
        <dbReference type="EC" id="2.7.13.3"/>
    </reaction>
</comment>
<dbReference type="Pfam" id="PF02518">
    <property type="entry name" value="HATPase_c"/>
    <property type="match status" value="1"/>
</dbReference>
<dbReference type="SUPFAM" id="SSF55874">
    <property type="entry name" value="ATPase domain of HSP90 chaperone/DNA topoisomerase II/histidine kinase"/>
    <property type="match status" value="1"/>
</dbReference>
<dbReference type="GO" id="GO:0005886">
    <property type="term" value="C:plasma membrane"/>
    <property type="evidence" value="ECO:0007669"/>
    <property type="project" value="TreeGrafter"/>
</dbReference>
<gene>
    <name evidence="13" type="ORF">CEY11_23080</name>
</gene>
<comment type="caution">
    <text evidence="13">The sequence shown here is derived from an EMBL/GenBank/DDBJ whole genome shotgun (WGS) entry which is preliminary data.</text>
</comment>
<dbReference type="InterPro" id="IPR013727">
    <property type="entry name" value="2CSK_N"/>
</dbReference>
<dbReference type="AlphaFoldDB" id="A0A225LYI5"/>
<evidence type="ECO:0000256" key="11">
    <source>
        <dbReference type="SAM" id="Phobius"/>
    </source>
</evidence>
<dbReference type="SUPFAM" id="SSF47384">
    <property type="entry name" value="Homodimeric domain of signal transducing histidine kinase"/>
    <property type="match status" value="1"/>
</dbReference>
<dbReference type="InterPro" id="IPR036097">
    <property type="entry name" value="HisK_dim/P_sf"/>
</dbReference>
<dbReference type="InterPro" id="IPR050428">
    <property type="entry name" value="TCS_sensor_his_kinase"/>
</dbReference>
<evidence type="ECO:0000256" key="10">
    <source>
        <dbReference type="SAM" id="MobiDB-lite"/>
    </source>
</evidence>
<dbReference type="Gene3D" id="3.30.565.10">
    <property type="entry name" value="Histidine kinase-like ATPase, C-terminal domain"/>
    <property type="match status" value="1"/>
</dbReference>
<dbReference type="PANTHER" id="PTHR45436">
    <property type="entry name" value="SENSOR HISTIDINE KINASE YKOH"/>
    <property type="match status" value="1"/>
</dbReference>
<evidence type="ECO:0000256" key="6">
    <source>
        <dbReference type="ARBA" id="ARBA00022692"/>
    </source>
</evidence>
<dbReference type="EC" id="2.7.13.3" evidence="3"/>
<feature type="region of interest" description="Disordered" evidence="10">
    <location>
        <begin position="367"/>
        <end position="389"/>
    </location>
</feature>
<dbReference type="SMART" id="SM00388">
    <property type="entry name" value="HisKA"/>
    <property type="match status" value="1"/>
</dbReference>
<name>A0A225LYI5_9BURK</name>
<evidence type="ECO:0000259" key="12">
    <source>
        <dbReference type="PROSITE" id="PS50109"/>
    </source>
</evidence>
<dbReference type="InterPro" id="IPR005467">
    <property type="entry name" value="His_kinase_dom"/>
</dbReference>
<dbReference type="RefSeq" id="WP_088605785.1">
    <property type="nucleotide sequence ID" value="NZ_NJIH01000016.1"/>
</dbReference>
<keyword evidence="8 11" id="KW-1133">Transmembrane helix</keyword>
<dbReference type="CDD" id="cd00075">
    <property type="entry name" value="HATPase"/>
    <property type="match status" value="1"/>
</dbReference>
<comment type="subcellular location">
    <subcellularLocation>
        <location evidence="2">Membrane</location>
    </subcellularLocation>
</comment>
<dbReference type="OrthoDB" id="8554694at2"/>
<dbReference type="CDD" id="cd00082">
    <property type="entry name" value="HisKA"/>
    <property type="match status" value="1"/>
</dbReference>
<protein>
    <recommendedName>
        <fullName evidence="3">histidine kinase</fullName>
        <ecNumber evidence="3">2.7.13.3</ecNumber>
    </recommendedName>
</protein>
<dbReference type="EMBL" id="NJIH01000016">
    <property type="protein sequence ID" value="OWT54247.1"/>
    <property type="molecule type" value="Genomic_DNA"/>
</dbReference>
<keyword evidence="7 13" id="KW-0418">Kinase</keyword>
<evidence type="ECO:0000256" key="5">
    <source>
        <dbReference type="ARBA" id="ARBA00022679"/>
    </source>
</evidence>
<dbReference type="GO" id="GO:0000155">
    <property type="term" value="F:phosphorelay sensor kinase activity"/>
    <property type="evidence" value="ECO:0007669"/>
    <property type="project" value="InterPro"/>
</dbReference>
<dbReference type="Pfam" id="PF08521">
    <property type="entry name" value="2CSK_N"/>
    <property type="match status" value="1"/>
</dbReference>
<evidence type="ECO:0000256" key="4">
    <source>
        <dbReference type="ARBA" id="ARBA00022553"/>
    </source>
</evidence>
<dbReference type="Pfam" id="PF00512">
    <property type="entry name" value="HisKA"/>
    <property type="match status" value="1"/>
</dbReference>
<feature type="domain" description="Histidine kinase" evidence="12">
    <location>
        <begin position="268"/>
        <end position="509"/>
    </location>
</feature>
<evidence type="ECO:0000256" key="2">
    <source>
        <dbReference type="ARBA" id="ARBA00004370"/>
    </source>
</evidence>
<dbReference type="SMART" id="SM00387">
    <property type="entry name" value="HATPase_c"/>
    <property type="match status" value="1"/>
</dbReference>
<dbReference type="InterPro" id="IPR004358">
    <property type="entry name" value="Sig_transdc_His_kin-like_C"/>
</dbReference>
<evidence type="ECO:0000313" key="13">
    <source>
        <dbReference type="EMBL" id="OWT54247.1"/>
    </source>
</evidence>
<evidence type="ECO:0000313" key="14">
    <source>
        <dbReference type="Proteomes" id="UP000214603"/>
    </source>
</evidence>
<keyword evidence="6 11" id="KW-0812">Transmembrane</keyword>
<evidence type="ECO:0000256" key="3">
    <source>
        <dbReference type="ARBA" id="ARBA00012438"/>
    </source>
</evidence>
<dbReference type="InterPro" id="IPR003594">
    <property type="entry name" value="HATPase_dom"/>
</dbReference>
<evidence type="ECO:0000256" key="8">
    <source>
        <dbReference type="ARBA" id="ARBA00022989"/>
    </source>
</evidence>
<dbReference type="InterPro" id="IPR036890">
    <property type="entry name" value="HATPase_C_sf"/>
</dbReference>
<keyword evidence="4" id="KW-0597">Phosphoprotein</keyword>
<accession>A0A225LYI5</accession>
<dbReference type="PANTHER" id="PTHR45436:SF1">
    <property type="entry name" value="SENSOR PROTEIN QSEC"/>
    <property type="match status" value="1"/>
</dbReference>
<organism evidence="13 14">
    <name type="scientific">Candidimonas nitroreducens</name>
    <dbReference type="NCBI Taxonomy" id="683354"/>
    <lineage>
        <taxon>Bacteria</taxon>
        <taxon>Pseudomonadati</taxon>
        <taxon>Pseudomonadota</taxon>
        <taxon>Betaproteobacteria</taxon>
        <taxon>Burkholderiales</taxon>
        <taxon>Alcaligenaceae</taxon>
        <taxon>Candidimonas</taxon>
    </lineage>
</organism>
<evidence type="ECO:0000256" key="7">
    <source>
        <dbReference type="ARBA" id="ARBA00022777"/>
    </source>
</evidence>
<keyword evidence="9 11" id="KW-0472">Membrane</keyword>
<keyword evidence="14" id="KW-1185">Reference proteome</keyword>
<proteinExistence type="predicted"/>
<dbReference type="PROSITE" id="PS50109">
    <property type="entry name" value="HIS_KIN"/>
    <property type="match status" value="1"/>
</dbReference>
<dbReference type="Gene3D" id="1.10.287.130">
    <property type="match status" value="1"/>
</dbReference>
<evidence type="ECO:0000256" key="1">
    <source>
        <dbReference type="ARBA" id="ARBA00000085"/>
    </source>
</evidence>
<sequence>MAWTHRKAPGGIRYWLLMLLIPGVVALLLVDSWGDYRSLTEITEQVYDSALLEPAKVLETSVEFNADGSLRIDPPFYAQVMLESRAGSRKYFRVEEVGPELPTLAAADARRFQGRGLLGMQGLPRPERLAEHEGVPVFYDATYRGDAVRMVALWRDLHYRGMHRQVLVLVGESTGVRLHTEREAGLAALFRDGRMLLLVLLLVWLSVEWALRPLRRLRREVRARKVDNLMPLDTAHVPREVVPLVNAVNHHIDLYRSILDRQAQFLADASHQLRTPLAIMLTQAQYAQREQDMSRLRESLSAIVLQLGRMTRLTEQLLSLANANQQHNVVREQVDLNALARDVVLQYLPLAREQNQDLGWAAPCAADGADGAQDSQAEQQAAASSGNAHALASESGLHEALANLVHNAINHAGRGATITVAAGMQGEWAWVSVSDNGPGLDPLLRPSVFVRFERGGAQRQHMRGSGSGLGLAIALAYAERNGGTIVLEDGDPNDAGGVGLRAVLKVPAY</sequence>